<proteinExistence type="predicted"/>
<sequence length="832" mass="90522">MKLYERFGERGYHTSIITTFGLDFDTYENVVLARLKGAGCNNNILLCDAALLTQSLAGLSSLPRTAGRHYTVNSAYAPGAFHPKLVVQLGRNGGRIIVSSANMTATGLAGNLELAEEIVCGAEDSGEQRLVAQAWRYALRHCDRTGQALDAQIAWAESRAPWLRRALPATDSVSLSDGSIAALLTTGESAGIGERFAALVGDDSVKRLVVLSPYWDANLRALSTIAKTLSVSKVDLLIDADARLFPVSALKKVKGARLFDRDSFRKGRFLHAKILIAQTRKADHVLYGSANCTLAALGAKGFAGSNEEVSMYRRLPLGAILDRLELKELLSPSREIDPDDLDEVDDANAVNLDFWRGRAIGRFECNYGTLTWTPPTGLDPDAVSISLLDIDQKELGCRLGAAEVRGGTRRYEILGAVQRPAFAVLQLSDGARSAPAIVTLVDRIQEEAREARSKQTEEAASQLNEETDESLLLLDILDTIESAERLLQTEEVRPPVRLARKTSREPSDAPAQFRTMTYEKFIAGRRARTDGAAIGRSSLSASEASLVRSFLNRIIGVGIDDAAPGIEAEPDLDNAFDLGDEAVNAEDATTRGDSFEPGAGDLSSKEEQREELRRKATQRKATREQIAAAVAAFSERISQRKRDRALTTFDVLRLRALLMIVAAAGWNGSDADGRAVPARTSLQVLAVEGGGDSWPKLMGRILFCFFGGPDPAIRHLNLDALHDQLTDDILECWATCCWCLHACLGAPCAKDERAALAKHILPLGEKTYRLTGMNEAELHDEGFVLLMTRLSERFRIRLGLDAKTLAEGHQSMMRAIFNRVTASVHGAPTSAQ</sequence>
<feature type="region of interest" description="Disordered" evidence="1">
    <location>
        <begin position="587"/>
        <end position="620"/>
    </location>
</feature>
<reference evidence="3" key="1">
    <citation type="submission" date="2016-10" db="EMBL/GenBank/DDBJ databases">
        <authorList>
            <person name="Varghese N."/>
            <person name="Submissions S."/>
        </authorList>
    </citation>
    <scope>NUCLEOTIDE SEQUENCE [LARGE SCALE GENOMIC DNA]</scope>
    <source>
        <strain evidence="3">DSM 123</strain>
    </source>
</reference>
<dbReference type="AlphaFoldDB" id="A0A1H8WZH8"/>
<dbReference type="OrthoDB" id="7784537at2"/>
<dbReference type="RefSeq" id="WP_062313598.1">
    <property type="nucleotide sequence ID" value="NZ_FODT01000015.1"/>
</dbReference>
<evidence type="ECO:0008006" key="4">
    <source>
        <dbReference type="Google" id="ProtNLM"/>
    </source>
</evidence>
<evidence type="ECO:0000313" key="3">
    <source>
        <dbReference type="Proteomes" id="UP000199615"/>
    </source>
</evidence>
<name>A0A1H8WZH8_9BRAD</name>
<evidence type="ECO:0000313" key="2">
    <source>
        <dbReference type="EMBL" id="SEP33026.1"/>
    </source>
</evidence>
<dbReference type="Gene3D" id="3.30.870.10">
    <property type="entry name" value="Endonuclease Chain A"/>
    <property type="match status" value="2"/>
</dbReference>
<feature type="compositionally biased region" description="Basic and acidic residues" evidence="1">
    <location>
        <begin position="603"/>
        <end position="614"/>
    </location>
</feature>
<dbReference type="InterPro" id="IPR059166">
    <property type="entry name" value="PLD-like_cat"/>
</dbReference>
<dbReference type="CDD" id="cd09176">
    <property type="entry name" value="PLDc_unchar6"/>
    <property type="match status" value="1"/>
</dbReference>
<dbReference type="EMBL" id="FODT01000015">
    <property type="protein sequence ID" value="SEP33026.1"/>
    <property type="molecule type" value="Genomic_DNA"/>
</dbReference>
<evidence type="ECO:0000256" key="1">
    <source>
        <dbReference type="SAM" id="MobiDB-lite"/>
    </source>
</evidence>
<gene>
    <name evidence="2" type="ORF">SAMN05444123_1155</name>
</gene>
<protein>
    <recommendedName>
        <fullName evidence="4">PLD-like domain-containing protein</fullName>
    </recommendedName>
</protein>
<accession>A0A1H8WZH8</accession>
<dbReference type="Proteomes" id="UP000199615">
    <property type="component" value="Unassembled WGS sequence"/>
</dbReference>
<organism evidence="2 3">
    <name type="scientific">Rhodopseudomonas pseudopalustris</name>
    <dbReference type="NCBI Taxonomy" id="1513892"/>
    <lineage>
        <taxon>Bacteria</taxon>
        <taxon>Pseudomonadati</taxon>
        <taxon>Pseudomonadota</taxon>
        <taxon>Alphaproteobacteria</taxon>
        <taxon>Hyphomicrobiales</taxon>
        <taxon>Nitrobacteraceae</taxon>
        <taxon>Rhodopseudomonas</taxon>
    </lineage>
</organism>
<keyword evidence="3" id="KW-1185">Reference proteome</keyword>